<organism evidence="3 4">
    <name type="scientific">Maribrevibacterium harenarium</name>
    <dbReference type="NCBI Taxonomy" id="2589817"/>
    <lineage>
        <taxon>Bacteria</taxon>
        <taxon>Pseudomonadati</taxon>
        <taxon>Pseudomonadota</taxon>
        <taxon>Gammaproteobacteria</taxon>
        <taxon>Oceanospirillales</taxon>
        <taxon>Oceanospirillaceae</taxon>
        <taxon>Maribrevibacterium</taxon>
    </lineage>
</organism>
<evidence type="ECO:0000313" key="3">
    <source>
        <dbReference type="EMBL" id="TPE49340.1"/>
    </source>
</evidence>
<accession>A0A501WLS3</accession>
<name>A0A501WLS3_9GAMM</name>
<keyword evidence="2" id="KW-1133">Transmembrane helix</keyword>
<feature type="transmembrane region" description="Helical" evidence="2">
    <location>
        <begin position="6"/>
        <end position="25"/>
    </location>
</feature>
<sequence>MTALIVTILLLIIGGFIAFAIYLQMKEQARLERLRKVALLNNQLRQIRRYIDDLPPQYQPKELRVWLYQRLMSVFDELLTTQPDESLSRRRRNLEEEMINFQSSKQKRRAKPVIDELEIMELKRLFEAVAQFVAFAKNNKQIEPDQAFRYESLMNFYRYKVMADFHAYLARQAFLTQKFDDAIAQYKEAISQLLPVQENPEAQPVITQFQSIIDEIEADLELQKREAELELDEEEDAELDDEWNKFMNQDDFQKKKHF</sequence>
<keyword evidence="4" id="KW-1185">Reference proteome</keyword>
<comment type="caution">
    <text evidence="3">The sequence shown here is derived from an EMBL/GenBank/DDBJ whole genome shotgun (WGS) entry which is preliminary data.</text>
</comment>
<protein>
    <submittedName>
        <fullName evidence="3">Uncharacterized protein</fullName>
    </submittedName>
</protein>
<dbReference type="Proteomes" id="UP000315901">
    <property type="component" value="Unassembled WGS sequence"/>
</dbReference>
<reference evidence="3 4" key="1">
    <citation type="submission" date="2019-06" db="EMBL/GenBank/DDBJ databases">
        <title>A novel bacterium of genus Marinomonas, isolated from coastal sand.</title>
        <authorList>
            <person name="Huang H."/>
            <person name="Mo K."/>
            <person name="Hu Y."/>
        </authorList>
    </citation>
    <scope>NUCLEOTIDE SEQUENCE [LARGE SCALE GENOMIC DNA]</scope>
    <source>
        <strain evidence="3 4">HB171799</strain>
    </source>
</reference>
<evidence type="ECO:0000256" key="1">
    <source>
        <dbReference type="SAM" id="Coils"/>
    </source>
</evidence>
<keyword evidence="2" id="KW-0472">Membrane</keyword>
<dbReference type="RefSeq" id="WP_140589654.1">
    <property type="nucleotide sequence ID" value="NZ_VFRR01000025.1"/>
</dbReference>
<dbReference type="EMBL" id="VFRR01000025">
    <property type="protein sequence ID" value="TPE49340.1"/>
    <property type="molecule type" value="Genomic_DNA"/>
</dbReference>
<dbReference type="AlphaFoldDB" id="A0A501WLS3"/>
<dbReference type="OrthoDB" id="6100799at2"/>
<keyword evidence="2" id="KW-0812">Transmembrane</keyword>
<proteinExistence type="predicted"/>
<keyword evidence="1" id="KW-0175">Coiled coil</keyword>
<feature type="coiled-coil region" evidence="1">
    <location>
        <begin position="206"/>
        <end position="242"/>
    </location>
</feature>
<gene>
    <name evidence="3" type="ORF">FJM67_12200</name>
</gene>
<evidence type="ECO:0000256" key="2">
    <source>
        <dbReference type="SAM" id="Phobius"/>
    </source>
</evidence>
<evidence type="ECO:0000313" key="4">
    <source>
        <dbReference type="Proteomes" id="UP000315901"/>
    </source>
</evidence>